<dbReference type="AlphaFoldDB" id="A0A4Y2JXK9"/>
<gene>
    <name evidence="1" type="ORF">AVEN_154448_1</name>
</gene>
<protein>
    <recommendedName>
        <fullName evidence="3">DDE-1 domain-containing protein</fullName>
    </recommendedName>
</protein>
<sequence length="155" mass="17827">MQIADYAWRNVTKTTTKNCSIEAVFSENKTSSETEEVYSIKHSIGEEEINPEQWVSIQKDCNTYISFEDFLDVGNELQTCGTMTDKDIVANIVAEIFDEENEELDRQEHKKVTVKEAEKAVELHRSFLESIDYIGTELFGAIATLEKLWSYQNIL</sequence>
<organism evidence="1 2">
    <name type="scientific">Araneus ventricosus</name>
    <name type="common">Orbweaver spider</name>
    <name type="synonym">Epeira ventricosa</name>
    <dbReference type="NCBI Taxonomy" id="182803"/>
    <lineage>
        <taxon>Eukaryota</taxon>
        <taxon>Metazoa</taxon>
        <taxon>Ecdysozoa</taxon>
        <taxon>Arthropoda</taxon>
        <taxon>Chelicerata</taxon>
        <taxon>Arachnida</taxon>
        <taxon>Araneae</taxon>
        <taxon>Araneomorphae</taxon>
        <taxon>Entelegynae</taxon>
        <taxon>Araneoidea</taxon>
        <taxon>Araneidae</taxon>
        <taxon>Araneus</taxon>
    </lineage>
</organism>
<reference evidence="1 2" key="1">
    <citation type="journal article" date="2019" name="Sci. Rep.">
        <title>Orb-weaving spider Araneus ventricosus genome elucidates the spidroin gene catalogue.</title>
        <authorList>
            <person name="Kono N."/>
            <person name="Nakamura H."/>
            <person name="Ohtoshi R."/>
            <person name="Moran D.A.P."/>
            <person name="Shinohara A."/>
            <person name="Yoshida Y."/>
            <person name="Fujiwara M."/>
            <person name="Mori M."/>
            <person name="Tomita M."/>
            <person name="Arakawa K."/>
        </authorList>
    </citation>
    <scope>NUCLEOTIDE SEQUENCE [LARGE SCALE GENOMIC DNA]</scope>
</reference>
<dbReference type="Proteomes" id="UP000499080">
    <property type="component" value="Unassembled WGS sequence"/>
</dbReference>
<name>A0A4Y2JXK9_ARAVE</name>
<proteinExistence type="predicted"/>
<evidence type="ECO:0000313" key="1">
    <source>
        <dbReference type="EMBL" id="GBM94238.1"/>
    </source>
</evidence>
<evidence type="ECO:0008006" key="3">
    <source>
        <dbReference type="Google" id="ProtNLM"/>
    </source>
</evidence>
<dbReference type="EMBL" id="BGPR01003950">
    <property type="protein sequence ID" value="GBM94238.1"/>
    <property type="molecule type" value="Genomic_DNA"/>
</dbReference>
<keyword evidence="2" id="KW-1185">Reference proteome</keyword>
<accession>A0A4Y2JXK9</accession>
<evidence type="ECO:0000313" key="2">
    <source>
        <dbReference type="Proteomes" id="UP000499080"/>
    </source>
</evidence>
<comment type="caution">
    <text evidence="1">The sequence shown here is derived from an EMBL/GenBank/DDBJ whole genome shotgun (WGS) entry which is preliminary data.</text>
</comment>
<dbReference type="OrthoDB" id="125347at2759"/>